<proteinExistence type="predicted"/>
<dbReference type="EMBL" id="JANPWZ010000086">
    <property type="protein sequence ID" value="KAJ3579527.1"/>
    <property type="molecule type" value="Genomic_DNA"/>
</dbReference>
<dbReference type="InterPro" id="IPR011990">
    <property type="entry name" value="TPR-like_helical_dom_sf"/>
</dbReference>
<reference evidence="1" key="1">
    <citation type="submission" date="2022-07" db="EMBL/GenBank/DDBJ databases">
        <title>Genome Sequence of Xylaria arbuscula.</title>
        <authorList>
            <person name="Buettner E."/>
        </authorList>
    </citation>
    <scope>NUCLEOTIDE SEQUENCE</scope>
    <source>
        <strain evidence="1">VT107</strain>
    </source>
</reference>
<keyword evidence="2" id="KW-1185">Reference proteome</keyword>
<dbReference type="Proteomes" id="UP001148614">
    <property type="component" value="Unassembled WGS sequence"/>
</dbReference>
<evidence type="ECO:0000313" key="2">
    <source>
        <dbReference type="Proteomes" id="UP001148614"/>
    </source>
</evidence>
<accession>A0A9W8NNA5</accession>
<gene>
    <name evidence="1" type="ORF">NPX13_g1033</name>
</gene>
<dbReference type="Gene3D" id="1.25.40.10">
    <property type="entry name" value="Tetratricopeptide repeat domain"/>
    <property type="match status" value="3"/>
</dbReference>
<dbReference type="SUPFAM" id="SSF48452">
    <property type="entry name" value="TPR-like"/>
    <property type="match status" value="2"/>
</dbReference>
<sequence length="750" mass="84417">MDEDLKKTMDLGNAFLRSGELKSAKTTFINCQALLEQIEYHQRTRSTVWIRMQLAKIKLLQGNYQNAFDRFSVLLNEMRHYLSKEERNVVKRLMTKSLLHQGGYQQAIQGFASLLNTIHERNPSNNTLAAEIPIRRDLALAYAYLGDHKQAISHISIARNYIEQLIRSVPIEIDATTLPKLSMATSEIVGNQTSLSPDPETVLDNYCAMRDHVLLAESKIHHAGGNLGQALEAAEKALHGMRGRWGTTHLKTLECASQHSILLALDSQIFAAAEACNLTHIETRRELGAQHPQTLGTLEHLVKIFLLQSRLVEASDTARSLVETTKLLLTAKHPQTHRSIHLVAEAMLAVGDYASAEVQLECAIYYGTLVYGKCHQDTLHYRSRLALAKYLQGKAQQAELLAVQVLREQCATYVVADSTMESPRITYTTSANDQRSRTLADFQDTLEVLLTKIRKDSAKSSVHPRLLRTLRVVALIARQNEDLKDLGFKALRTIWEQNKSSLSPSSIFTLDSEYDLALAYRENAEGSSTEESLDKAARHLRSVYRGRYFVLGSTNADTISARRELITTSCAIGHWEPGLELDEPDDTRFVTEKPSECDNGGHQLNDANWGRMLAESKKLVYQHEATVGKNHPETLKSLLWLLTVQVLLRQEKGAEETLCKALPRLRCDSTRNERFIESSNMEQKFALAIADLGGKYEVKALEIFRNISYVIGDLPQEQRAVFKKSIELLEETNENEITSLTLQVGDRDLL</sequence>
<comment type="caution">
    <text evidence="1">The sequence shown here is derived from an EMBL/GenBank/DDBJ whole genome shotgun (WGS) entry which is preliminary data.</text>
</comment>
<dbReference type="VEuPathDB" id="FungiDB:F4678DRAFT_241697"/>
<evidence type="ECO:0000313" key="1">
    <source>
        <dbReference type="EMBL" id="KAJ3579527.1"/>
    </source>
</evidence>
<evidence type="ECO:0008006" key="3">
    <source>
        <dbReference type="Google" id="ProtNLM"/>
    </source>
</evidence>
<dbReference type="AlphaFoldDB" id="A0A9W8NNA5"/>
<organism evidence="1 2">
    <name type="scientific">Xylaria arbuscula</name>
    <dbReference type="NCBI Taxonomy" id="114810"/>
    <lineage>
        <taxon>Eukaryota</taxon>
        <taxon>Fungi</taxon>
        <taxon>Dikarya</taxon>
        <taxon>Ascomycota</taxon>
        <taxon>Pezizomycotina</taxon>
        <taxon>Sordariomycetes</taxon>
        <taxon>Xylariomycetidae</taxon>
        <taxon>Xylariales</taxon>
        <taxon>Xylariaceae</taxon>
        <taxon>Xylaria</taxon>
    </lineage>
</organism>
<name>A0A9W8NNA5_9PEZI</name>
<protein>
    <recommendedName>
        <fullName evidence="3">MalT-like TPR region domain-containing protein</fullName>
    </recommendedName>
</protein>